<feature type="region of interest" description="Disordered" evidence="1">
    <location>
        <begin position="165"/>
        <end position="184"/>
    </location>
</feature>
<organism evidence="2 3">
    <name type="scientific">Fusarium torulosum</name>
    <dbReference type="NCBI Taxonomy" id="33205"/>
    <lineage>
        <taxon>Eukaryota</taxon>
        <taxon>Fungi</taxon>
        <taxon>Dikarya</taxon>
        <taxon>Ascomycota</taxon>
        <taxon>Pezizomycotina</taxon>
        <taxon>Sordariomycetes</taxon>
        <taxon>Hypocreomycetidae</taxon>
        <taxon>Hypocreales</taxon>
        <taxon>Nectriaceae</taxon>
        <taxon>Fusarium</taxon>
    </lineage>
</organism>
<proteinExistence type="predicted"/>
<evidence type="ECO:0000256" key="1">
    <source>
        <dbReference type="SAM" id="MobiDB-lite"/>
    </source>
</evidence>
<name>A0AAE8MI68_9HYPO</name>
<keyword evidence="3" id="KW-1185">Reference proteome</keyword>
<dbReference type="EMBL" id="ONZP01000466">
    <property type="protein sequence ID" value="SPJ85373.1"/>
    <property type="molecule type" value="Genomic_DNA"/>
</dbReference>
<comment type="caution">
    <text evidence="2">The sequence shown here is derived from an EMBL/GenBank/DDBJ whole genome shotgun (WGS) entry which is preliminary data.</text>
</comment>
<dbReference type="AlphaFoldDB" id="A0AAE8MI68"/>
<protein>
    <submittedName>
        <fullName evidence="2">Uncharacterized protein</fullName>
    </submittedName>
</protein>
<gene>
    <name evidence="2" type="ORF">FTOL_11154</name>
</gene>
<sequence>MSATPPIPAPYDATPKFTQLLFRRFHQSIGEWPWELVEAFEPNHWGQNLLMDFTRLLKVDLPSTPGVGLQDVLTFMFDKSAFHPNSRYRCVLSMLVVAQAARWLEDKRVAAKEPSQSKNSASEEVRSLSVKIEQEEDMNDKIARPLTRSQTAYKRKRTHEIINLSDEEEEAKNGDEVQDTSPTHIAKKRLMMYFSLKSQRGQEQLKAVPGQESQSSISGNNELAHIEFSTSVRDSPSVGESPFVDFKSLEDAQAAYAAYMKDQMDKSKATIHRSRADIDTARQKHKELLESTRVNNAAKEKAISDASDAQNALQRANALCAAEDEVLEQVRRISANHPSVISDDALLGIVTSNSRNSEAQLQKQAAAADLEAKKKCLADTCNKLQMAEAQAAPLLSKIYDLCESKETEEKNQRTLTILSRLIQMGPKLVEFLEEVLGDKDINEWTEERLRQVEQVNVV</sequence>
<accession>A0AAE8MI68</accession>
<evidence type="ECO:0000313" key="2">
    <source>
        <dbReference type="EMBL" id="SPJ85373.1"/>
    </source>
</evidence>
<reference evidence="2" key="1">
    <citation type="submission" date="2018-03" db="EMBL/GenBank/DDBJ databases">
        <authorList>
            <person name="Guldener U."/>
        </authorList>
    </citation>
    <scope>NUCLEOTIDE SEQUENCE</scope>
</reference>
<evidence type="ECO:0000313" key="3">
    <source>
        <dbReference type="Proteomes" id="UP001187734"/>
    </source>
</evidence>
<dbReference type="Proteomes" id="UP001187734">
    <property type="component" value="Unassembled WGS sequence"/>
</dbReference>